<dbReference type="Pfam" id="PF03372">
    <property type="entry name" value="Exo_endo_phos"/>
    <property type="match status" value="1"/>
</dbReference>
<keyword evidence="8" id="KW-0227">DNA damage</keyword>
<feature type="site" description="Transition state stabilizer" evidence="7">
    <location>
        <position position="423"/>
    </location>
</feature>
<keyword evidence="10" id="KW-0456">Lyase</keyword>
<evidence type="ECO:0000313" key="11">
    <source>
        <dbReference type="Proteomes" id="UP000030659"/>
    </source>
</evidence>
<dbReference type="GO" id="GO:0003906">
    <property type="term" value="F:DNA-(apurinic or apyrimidinic site) endonuclease activity"/>
    <property type="evidence" value="ECO:0007669"/>
    <property type="project" value="TreeGrafter"/>
</dbReference>
<dbReference type="Proteomes" id="UP000030659">
    <property type="component" value="Unassembled WGS sequence"/>
</dbReference>
<keyword evidence="2 6" id="KW-0479">Metal-binding</keyword>
<dbReference type="GO" id="GO:0046872">
    <property type="term" value="F:metal ion binding"/>
    <property type="evidence" value="ECO:0007669"/>
    <property type="project" value="UniProtKB-KW"/>
</dbReference>
<keyword evidence="4 6" id="KW-0460">Magnesium</keyword>
<dbReference type="PROSITE" id="PS51435">
    <property type="entry name" value="AP_NUCLEASE_F1_4"/>
    <property type="match status" value="1"/>
</dbReference>
<reference evidence="10 11" key="1">
    <citation type="submission" date="2013-02" db="EMBL/GenBank/DDBJ databases">
        <title>The Genome Sequence of Plasmodium vinckei petteri CR.</title>
        <authorList>
            <consortium name="The Broad Institute Genome Sequencing Platform"/>
            <consortium name="The Broad Institute Genome Sequencing Center for Infectious Disease"/>
            <person name="Neafsey D."/>
            <person name="Cheeseman I."/>
            <person name="Volkman S."/>
            <person name="Adams J."/>
            <person name="Walker B."/>
            <person name="Young S.K."/>
            <person name="Zeng Q."/>
            <person name="Gargeya S."/>
            <person name="Fitzgerald M."/>
            <person name="Haas B."/>
            <person name="Abouelleil A."/>
            <person name="Alvarado L."/>
            <person name="Arachchi H.M."/>
            <person name="Berlin A.M."/>
            <person name="Chapman S.B."/>
            <person name="Dewar J."/>
            <person name="Goldberg J."/>
            <person name="Griggs A."/>
            <person name="Gujja S."/>
            <person name="Hansen M."/>
            <person name="Howarth C."/>
            <person name="Imamovic A."/>
            <person name="Larimer J."/>
            <person name="McCowan C."/>
            <person name="Murphy C."/>
            <person name="Neiman D."/>
            <person name="Pearson M."/>
            <person name="Priest M."/>
            <person name="Roberts A."/>
            <person name="Saif S."/>
            <person name="Shea T."/>
            <person name="Sisk P."/>
            <person name="Sykes S."/>
            <person name="Wortman J."/>
            <person name="Nusbaum C."/>
            <person name="Birren B."/>
        </authorList>
    </citation>
    <scope>NUCLEOTIDE SEQUENCE [LARGE SCALE GENOMIC DNA]</scope>
    <source>
        <strain evidence="10 11">CR</strain>
    </source>
</reference>
<evidence type="ECO:0000256" key="8">
    <source>
        <dbReference type="RuleBase" id="RU362131"/>
    </source>
</evidence>
<keyword evidence="6" id="KW-0464">Manganese</keyword>
<feature type="domain" description="Endonuclease/exonuclease/phosphatase" evidence="9">
    <location>
        <begin position="220"/>
        <end position="552"/>
    </location>
</feature>
<feature type="binding site" evidence="6">
    <location>
        <position position="256"/>
    </location>
    <ligand>
        <name>Mg(2+)</name>
        <dbReference type="ChEBI" id="CHEBI:18420"/>
        <label>1</label>
    </ligand>
</feature>
<feature type="active site" evidence="5">
    <location>
        <position position="381"/>
    </location>
</feature>
<dbReference type="NCBIfam" id="TIGR00633">
    <property type="entry name" value="xth"/>
    <property type="match status" value="1"/>
</dbReference>
<dbReference type="PANTHER" id="PTHR22748:SF6">
    <property type="entry name" value="DNA-(APURINIC OR APYRIMIDINIC SITE) ENDONUCLEASE"/>
    <property type="match status" value="1"/>
</dbReference>
<comment type="similarity">
    <text evidence="1 8">Belongs to the DNA repair enzymes AP/ExoA family.</text>
</comment>
<proteinExistence type="inferred from homology"/>
<protein>
    <recommendedName>
        <fullName evidence="8">DNA-(apurinic or apyrimidinic site) endonuclease</fullName>
        <ecNumber evidence="8">3.1.-.-</ecNumber>
    </recommendedName>
</protein>
<dbReference type="EC" id="3.1.-.-" evidence="8"/>
<keyword evidence="8" id="KW-0234">DNA repair</keyword>
<accession>W7AZ59</accession>
<gene>
    <name evidence="10" type="ORF">YYG_03893</name>
</gene>
<comment type="cofactor">
    <cofactor evidence="6 8">
        <name>Mg(2+)</name>
        <dbReference type="ChEBI" id="CHEBI:18420"/>
    </cofactor>
    <cofactor evidence="6 8">
        <name>Mn(2+)</name>
        <dbReference type="ChEBI" id="CHEBI:29035"/>
    </cofactor>
    <text evidence="6 8">Probably binds two magnesium or manganese ions per subunit.</text>
</comment>
<sequence length="561" mass="64840">MNRHIDEYKGVACLSKIKLKEFQINCWDKYKRELKTMENLQNAKKRQNTYCDGVENFDINKKTRLILLNNEAKLNRSVTTANIGEINTKENLLKTFKTCNNFNSGLENDTPKEFQTQQGDIGFTKIAGEENAVKGEQKVVIKKECEIKSGIQDGKTEVGLIENVGDSGIGLVENVGDSGIGLVKEEQGLENAEKICDSVLNDVKKNESPEQVRQNVNVIVTWNMNSITVRYKNKDKWKKFIKFVNGINADVLCFQEVRLPALNIPKKEEVKVEDNKTYGVKKNEKNIDEERDRGSVKNTDQKSLLDYNIVEDILKKDFKEYNAYFSLANIKYSGQLVLVKKSIEVKSVRYNLLFDTNPNIHNDEGRIILLEFSNFYLLSTYSPNNGFDTAKFERRRLFDDKMKQFALFMKKENKNLIWTGDLNIAPEDIDLSHPIEFRKMKKGNVPKEYIGQPGCTDAERKNFKTILKNGDLVDSYRYFENYKIKNDPTYKKKTNINDNIYTWRCPFLIGKSCNRAMRIDHFIVSKNLLDKIENVEIHGYSVSHTNFYGSDHCPVILNMKK</sequence>
<organism evidence="10 11">
    <name type="scientific">Plasmodium vinckei petteri</name>
    <dbReference type="NCBI Taxonomy" id="138298"/>
    <lineage>
        <taxon>Eukaryota</taxon>
        <taxon>Sar</taxon>
        <taxon>Alveolata</taxon>
        <taxon>Apicomplexa</taxon>
        <taxon>Aconoidasida</taxon>
        <taxon>Haemosporida</taxon>
        <taxon>Plasmodiidae</taxon>
        <taxon>Plasmodium</taxon>
        <taxon>Plasmodium (Vinckeia)</taxon>
    </lineage>
</organism>
<dbReference type="AlphaFoldDB" id="W7AZ59"/>
<dbReference type="GO" id="GO:0016829">
    <property type="term" value="F:lyase activity"/>
    <property type="evidence" value="ECO:0007669"/>
    <property type="project" value="UniProtKB-KW"/>
</dbReference>
<dbReference type="SUPFAM" id="SSF56219">
    <property type="entry name" value="DNase I-like"/>
    <property type="match status" value="1"/>
</dbReference>
<dbReference type="GO" id="GO:0008081">
    <property type="term" value="F:phosphoric diester hydrolase activity"/>
    <property type="evidence" value="ECO:0007669"/>
    <property type="project" value="TreeGrafter"/>
</dbReference>
<evidence type="ECO:0000256" key="6">
    <source>
        <dbReference type="PIRSR" id="PIRSR604808-2"/>
    </source>
</evidence>
<feature type="binding site" evidence="6">
    <location>
        <position position="225"/>
    </location>
    <ligand>
        <name>Mg(2+)</name>
        <dbReference type="ChEBI" id="CHEBI:18420"/>
        <label>1</label>
    </ligand>
</feature>
<feature type="binding site" evidence="6">
    <location>
        <position position="551"/>
    </location>
    <ligand>
        <name>Mg(2+)</name>
        <dbReference type="ChEBI" id="CHEBI:18420"/>
        <label>1</label>
    </ligand>
</feature>
<evidence type="ECO:0000256" key="1">
    <source>
        <dbReference type="ARBA" id="ARBA00007092"/>
    </source>
</evidence>
<dbReference type="InterPro" id="IPR005135">
    <property type="entry name" value="Endo/exonuclease/phosphatase"/>
</dbReference>
<feature type="site" description="Interaction with DNA substrate" evidence="7">
    <location>
        <position position="552"/>
    </location>
</feature>
<dbReference type="PANTHER" id="PTHR22748">
    <property type="entry name" value="AP ENDONUCLEASE"/>
    <property type="match status" value="1"/>
</dbReference>
<feature type="binding site" evidence="6">
    <location>
        <position position="423"/>
    </location>
    <ligand>
        <name>Mg(2+)</name>
        <dbReference type="ChEBI" id="CHEBI:18420"/>
        <label>1</label>
    </ligand>
</feature>
<dbReference type="GO" id="GO:0006284">
    <property type="term" value="P:base-excision repair"/>
    <property type="evidence" value="ECO:0007669"/>
    <property type="project" value="TreeGrafter"/>
</dbReference>
<evidence type="ECO:0000256" key="7">
    <source>
        <dbReference type="PIRSR" id="PIRSR604808-3"/>
    </source>
</evidence>
<dbReference type="EMBL" id="KI965403">
    <property type="protein sequence ID" value="EUD70771.1"/>
    <property type="molecule type" value="Genomic_DNA"/>
</dbReference>
<evidence type="ECO:0000256" key="5">
    <source>
        <dbReference type="PIRSR" id="PIRSR604808-1"/>
    </source>
</evidence>
<feature type="active site" description="Proton donor/acceptor" evidence="5">
    <location>
        <position position="421"/>
    </location>
</feature>
<dbReference type="InterPro" id="IPR036691">
    <property type="entry name" value="Endo/exonu/phosph_ase_sf"/>
</dbReference>
<evidence type="ECO:0000256" key="3">
    <source>
        <dbReference type="ARBA" id="ARBA00022801"/>
    </source>
</evidence>
<evidence type="ECO:0000256" key="4">
    <source>
        <dbReference type="ARBA" id="ARBA00022842"/>
    </source>
</evidence>
<feature type="binding site" evidence="6">
    <location>
        <position position="421"/>
    </location>
    <ligand>
        <name>Mg(2+)</name>
        <dbReference type="ChEBI" id="CHEBI:18420"/>
        <label>1</label>
    </ligand>
</feature>
<name>W7AZ59_PLAVN</name>
<dbReference type="GO" id="GO:0005634">
    <property type="term" value="C:nucleus"/>
    <property type="evidence" value="ECO:0007669"/>
    <property type="project" value="TreeGrafter"/>
</dbReference>
<evidence type="ECO:0000259" key="9">
    <source>
        <dbReference type="Pfam" id="PF03372"/>
    </source>
</evidence>
<feature type="active site" description="Proton acceptor" evidence="5">
    <location>
        <position position="552"/>
    </location>
</feature>
<dbReference type="InterPro" id="IPR004808">
    <property type="entry name" value="AP_endonuc_1"/>
</dbReference>
<dbReference type="Gene3D" id="3.60.10.10">
    <property type="entry name" value="Endonuclease/exonuclease/phosphatase"/>
    <property type="match status" value="1"/>
</dbReference>
<feature type="binding site" evidence="6">
    <location>
        <position position="552"/>
    </location>
    <ligand>
        <name>Mg(2+)</name>
        <dbReference type="ChEBI" id="CHEBI:18420"/>
        <label>1</label>
    </ligand>
</feature>
<dbReference type="GO" id="GO:0008311">
    <property type="term" value="F:double-stranded DNA 3'-5' DNA exonuclease activity"/>
    <property type="evidence" value="ECO:0007669"/>
    <property type="project" value="TreeGrafter"/>
</dbReference>
<feature type="site" description="Important for catalytic activity" evidence="7">
    <location>
        <position position="520"/>
    </location>
</feature>
<keyword evidence="3" id="KW-0378">Hydrolase</keyword>
<evidence type="ECO:0000313" key="10">
    <source>
        <dbReference type="EMBL" id="EUD70771.1"/>
    </source>
</evidence>
<evidence type="ECO:0000256" key="2">
    <source>
        <dbReference type="ARBA" id="ARBA00022723"/>
    </source>
</evidence>